<organism evidence="2 3">
    <name type="scientific">Aquibacillus halophilus</name>
    <dbReference type="NCBI Taxonomy" id="930132"/>
    <lineage>
        <taxon>Bacteria</taxon>
        <taxon>Bacillati</taxon>
        <taxon>Bacillota</taxon>
        <taxon>Bacilli</taxon>
        <taxon>Bacillales</taxon>
        <taxon>Bacillaceae</taxon>
        <taxon>Aquibacillus</taxon>
    </lineage>
</organism>
<reference evidence="2" key="1">
    <citation type="submission" date="2019-11" db="EMBL/GenBank/DDBJ databases">
        <authorList>
            <person name="Li J."/>
        </authorList>
    </citation>
    <scope>NUCLEOTIDE SEQUENCE</scope>
    <source>
        <strain evidence="2">B6B</strain>
    </source>
</reference>
<dbReference type="Proteomes" id="UP000799092">
    <property type="component" value="Unassembled WGS sequence"/>
</dbReference>
<dbReference type="InterPro" id="IPR012349">
    <property type="entry name" value="Split_barrel_FMN-bd"/>
</dbReference>
<dbReference type="EMBL" id="WJNG01000011">
    <property type="protein sequence ID" value="MRH43751.1"/>
    <property type="molecule type" value="Genomic_DNA"/>
</dbReference>
<dbReference type="Gene3D" id="2.30.110.10">
    <property type="entry name" value="Electron Transport, Fmn-binding Protein, Chain A"/>
    <property type="match status" value="1"/>
</dbReference>
<accession>A0A6A8DJ21</accession>
<proteinExistence type="predicted"/>
<dbReference type="OrthoDB" id="5431160at2"/>
<name>A0A6A8DJ21_9BACI</name>
<evidence type="ECO:0000313" key="3">
    <source>
        <dbReference type="Proteomes" id="UP000799092"/>
    </source>
</evidence>
<dbReference type="InterPro" id="IPR052917">
    <property type="entry name" value="Stress-Dev_Protein"/>
</dbReference>
<dbReference type="PANTHER" id="PTHR34818">
    <property type="entry name" value="PROTEIN BLI-3"/>
    <property type="match status" value="1"/>
</dbReference>
<dbReference type="AlphaFoldDB" id="A0A6A8DJ21"/>
<protein>
    <submittedName>
        <fullName evidence="2">General stress protein</fullName>
    </submittedName>
</protein>
<dbReference type="InterPro" id="IPR011576">
    <property type="entry name" value="Pyridox_Oxase_N"/>
</dbReference>
<sequence>MQQSEIKKVAEQILSKNKIGTLSTVRKDKPYSRYMTFFNENFTLYSATDKRTHKVEDLKTNNNVHILIGYNLEGLTDSYLEIEGKAEVTDSTELKHKLWNDDLKPWFDGVDDPSYTVLKINPEEIRLMNTNSNEAQLLEL</sequence>
<dbReference type="SUPFAM" id="SSF50475">
    <property type="entry name" value="FMN-binding split barrel"/>
    <property type="match status" value="1"/>
</dbReference>
<comment type="caution">
    <text evidence="2">The sequence shown here is derived from an EMBL/GenBank/DDBJ whole genome shotgun (WGS) entry which is preliminary data.</text>
</comment>
<gene>
    <name evidence="2" type="ORF">GH741_13825</name>
</gene>
<feature type="domain" description="Pyridoxamine 5'-phosphate oxidase N-terminal" evidence="1">
    <location>
        <begin position="7"/>
        <end position="128"/>
    </location>
</feature>
<dbReference type="RefSeq" id="WP_153737368.1">
    <property type="nucleotide sequence ID" value="NZ_WJNG01000011.1"/>
</dbReference>
<evidence type="ECO:0000313" key="2">
    <source>
        <dbReference type="EMBL" id="MRH43751.1"/>
    </source>
</evidence>
<keyword evidence="3" id="KW-1185">Reference proteome</keyword>
<evidence type="ECO:0000259" key="1">
    <source>
        <dbReference type="Pfam" id="PF01243"/>
    </source>
</evidence>
<dbReference type="PANTHER" id="PTHR34818:SF1">
    <property type="entry name" value="PROTEIN BLI-3"/>
    <property type="match status" value="1"/>
</dbReference>
<dbReference type="Pfam" id="PF01243">
    <property type="entry name" value="PNPOx_N"/>
    <property type="match status" value="1"/>
</dbReference>